<evidence type="ECO:0000313" key="2">
    <source>
        <dbReference type="EMBL" id="CAB0032593.1"/>
    </source>
</evidence>
<organism evidence="2 3">
    <name type="scientific">Trichogramma brassicae</name>
    <dbReference type="NCBI Taxonomy" id="86971"/>
    <lineage>
        <taxon>Eukaryota</taxon>
        <taxon>Metazoa</taxon>
        <taxon>Ecdysozoa</taxon>
        <taxon>Arthropoda</taxon>
        <taxon>Hexapoda</taxon>
        <taxon>Insecta</taxon>
        <taxon>Pterygota</taxon>
        <taxon>Neoptera</taxon>
        <taxon>Endopterygota</taxon>
        <taxon>Hymenoptera</taxon>
        <taxon>Apocrita</taxon>
        <taxon>Proctotrupomorpha</taxon>
        <taxon>Chalcidoidea</taxon>
        <taxon>Trichogrammatidae</taxon>
        <taxon>Trichogramma</taxon>
    </lineage>
</organism>
<gene>
    <name evidence="2" type="ORF">TBRA_LOCUS4524</name>
</gene>
<evidence type="ECO:0000313" key="3">
    <source>
        <dbReference type="Proteomes" id="UP000479190"/>
    </source>
</evidence>
<keyword evidence="3" id="KW-1185">Reference proteome</keyword>
<reference evidence="2 3" key="1">
    <citation type="submission" date="2020-02" db="EMBL/GenBank/DDBJ databases">
        <authorList>
            <person name="Ferguson B K."/>
        </authorList>
    </citation>
    <scope>NUCLEOTIDE SEQUENCE [LARGE SCALE GENOMIC DNA]</scope>
</reference>
<protein>
    <submittedName>
        <fullName evidence="2">Uncharacterized protein</fullName>
    </submittedName>
</protein>
<dbReference type="EMBL" id="CADCXV010000683">
    <property type="protein sequence ID" value="CAB0032593.1"/>
    <property type="molecule type" value="Genomic_DNA"/>
</dbReference>
<feature type="region of interest" description="Disordered" evidence="1">
    <location>
        <begin position="1"/>
        <end position="36"/>
    </location>
</feature>
<evidence type="ECO:0000256" key="1">
    <source>
        <dbReference type="SAM" id="MobiDB-lite"/>
    </source>
</evidence>
<sequence>MRVPRSIRRPDTRLTRSTSRSPRHLSAPRDRPFSPENDQLLWLSRARRDRDLRQVCRPHELQAQV</sequence>
<name>A0A6H5I810_9HYME</name>
<proteinExistence type="predicted"/>
<dbReference type="AlphaFoldDB" id="A0A6H5I810"/>
<accession>A0A6H5I810</accession>
<dbReference type="Proteomes" id="UP000479190">
    <property type="component" value="Unassembled WGS sequence"/>
</dbReference>